<dbReference type="Proteomes" id="UP000027073">
    <property type="component" value="Unassembled WGS sequence"/>
</dbReference>
<organism evidence="2 3">
    <name type="scientific">Pleurotus ostreatus (strain PC15)</name>
    <name type="common">Oyster mushroom</name>
    <dbReference type="NCBI Taxonomy" id="1137138"/>
    <lineage>
        <taxon>Eukaryota</taxon>
        <taxon>Fungi</taxon>
        <taxon>Dikarya</taxon>
        <taxon>Basidiomycota</taxon>
        <taxon>Agaricomycotina</taxon>
        <taxon>Agaricomycetes</taxon>
        <taxon>Agaricomycetidae</taxon>
        <taxon>Agaricales</taxon>
        <taxon>Pleurotineae</taxon>
        <taxon>Pleurotaceae</taxon>
        <taxon>Pleurotus</taxon>
    </lineage>
</organism>
<dbReference type="AlphaFoldDB" id="A0A067NU78"/>
<evidence type="ECO:0000313" key="2">
    <source>
        <dbReference type="EMBL" id="KDQ27166.1"/>
    </source>
</evidence>
<dbReference type="HOGENOM" id="CLU_1750460_0_0_1"/>
<sequence>MPVERYTTTRDRRHARRFQQHPYLPRPPGAHHRRTGITHGSMQLPTVGLGNVGGYGSTINLHLDQTGQGQGVVLQYLRLFGEAQTAALVAAQIQSPLPSANTLHNIQGFALTHHAAQSGDGRPSSIMMSVEFSILVTEMEMLTAYRSEE</sequence>
<dbReference type="VEuPathDB" id="FungiDB:PLEOSDRAFT_168600"/>
<accession>A0A067NU78</accession>
<feature type="region of interest" description="Disordered" evidence="1">
    <location>
        <begin position="1"/>
        <end position="37"/>
    </location>
</feature>
<reference evidence="3" key="1">
    <citation type="journal article" date="2014" name="Proc. Natl. Acad. Sci. U.S.A.">
        <title>Extensive sampling of basidiomycete genomes demonstrates inadequacy of the white-rot/brown-rot paradigm for wood decay fungi.</title>
        <authorList>
            <person name="Riley R."/>
            <person name="Salamov A.A."/>
            <person name="Brown D.W."/>
            <person name="Nagy L.G."/>
            <person name="Floudas D."/>
            <person name="Held B.W."/>
            <person name="Levasseur A."/>
            <person name="Lombard V."/>
            <person name="Morin E."/>
            <person name="Otillar R."/>
            <person name="Lindquist E.A."/>
            <person name="Sun H."/>
            <person name="LaButti K.M."/>
            <person name="Schmutz J."/>
            <person name="Jabbour D."/>
            <person name="Luo H."/>
            <person name="Baker S.E."/>
            <person name="Pisabarro A.G."/>
            <person name="Walton J.D."/>
            <person name="Blanchette R.A."/>
            <person name="Henrissat B."/>
            <person name="Martin F."/>
            <person name="Cullen D."/>
            <person name="Hibbett D.S."/>
            <person name="Grigoriev I.V."/>
        </authorList>
    </citation>
    <scope>NUCLEOTIDE SEQUENCE [LARGE SCALE GENOMIC DNA]</scope>
    <source>
        <strain evidence="3">PC15</strain>
    </source>
</reference>
<dbReference type="InParanoid" id="A0A067NU78"/>
<evidence type="ECO:0000256" key="1">
    <source>
        <dbReference type="SAM" id="MobiDB-lite"/>
    </source>
</evidence>
<gene>
    <name evidence="2" type="ORF">PLEOSDRAFT_168600</name>
</gene>
<evidence type="ECO:0000313" key="3">
    <source>
        <dbReference type="Proteomes" id="UP000027073"/>
    </source>
</evidence>
<protein>
    <submittedName>
        <fullName evidence="2">Uncharacterized protein</fullName>
    </submittedName>
</protein>
<dbReference type="EMBL" id="KL198009">
    <property type="protein sequence ID" value="KDQ27166.1"/>
    <property type="molecule type" value="Genomic_DNA"/>
</dbReference>
<proteinExistence type="predicted"/>
<name>A0A067NU78_PLEO1</name>